<dbReference type="InterPro" id="IPR029016">
    <property type="entry name" value="GAF-like_dom_sf"/>
</dbReference>
<feature type="domain" description="IclR-ED" evidence="7">
    <location>
        <begin position="68"/>
        <end position="252"/>
    </location>
</feature>
<keyword evidence="3" id="KW-0804">Transcription</keyword>
<evidence type="ECO:0000256" key="3">
    <source>
        <dbReference type="ARBA" id="ARBA00023163"/>
    </source>
</evidence>
<organism evidence="8 9">
    <name type="scientific">Fusibacillus kribbianus</name>
    <dbReference type="NCBI Taxonomy" id="3044208"/>
    <lineage>
        <taxon>Bacteria</taxon>
        <taxon>Bacillati</taxon>
        <taxon>Bacillota</taxon>
        <taxon>Clostridia</taxon>
        <taxon>Lachnospirales</taxon>
        <taxon>Lachnospiraceae</taxon>
        <taxon>Fusibacillus</taxon>
    </lineage>
</organism>
<feature type="domain" description="HTH iclR-type" evidence="6">
    <location>
        <begin position="6"/>
        <end position="67"/>
    </location>
</feature>
<dbReference type="PANTHER" id="PTHR30136:SF19">
    <property type="entry name" value="DNA-BINDING TRANSCRIPTIONAL REPRESSOR YIAJ"/>
    <property type="match status" value="1"/>
</dbReference>
<keyword evidence="1" id="KW-0805">Transcription regulation</keyword>
<dbReference type="InterPro" id="IPR036390">
    <property type="entry name" value="WH_DNA-bd_sf"/>
</dbReference>
<dbReference type="GO" id="GO:0003700">
    <property type="term" value="F:DNA-binding transcription factor activity"/>
    <property type="evidence" value="ECO:0007669"/>
    <property type="project" value="TreeGrafter"/>
</dbReference>
<proteinExistence type="predicted"/>
<sequence>MSENPIQSAERLFGVLEALAQEDSMSLTELSETLRLHKSTVHRLLKSLLCMGYAEQDPQTSHYRLTYKILALSSACYSKNRLINRVHPYLESLSAQCHETVHFVKKSGHRLLYLDKVESHEYVYQMYSRIGIFNELYCCASGKALLAVLSDEQIRELWPSLHAEARTPYTITSLDAFLAELQTVRENGYAHDRQESEMGLYSIGAAIPDFTGGTNYAVSITAHISRITDITLTRNIQLLKETTSALSQELGYQSLR</sequence>
<dbReference type="GO" id="GO:0045892">
    <property type="term" value="P:negative regulation of DNA-templated transcription"/>
    <property type="evidence" value="ECO:0007669"/>
    <property type="project" value="TreeGrafter"/>
</dbReference>
<dbReference type="Pfam" id="PF09339">
    <property type="entry name" value="HTH_IclR"/>
    <property type="match status" value="1"/>
</dbReference>
<dbReference type="InterPro" id="IPR036388">
    <property type="entry name" value="WH-like_DNA-bd_sf"/>
</dbReference>
<dbReference type="GO" id="GO:0003677">
    <property type="term" value="F:DNA binding"/>
    <property type="evidence" value="ECO:0007669"/>
    <property type="project" value="UniProtKB-KW"/>
</dbReference>
<protein>
    <recommendedName>
        <fullName evidence="5">Glycerol operon regulatory protein</fullName>
    </recommendedName>
</protein>
<evidence type="ECO:0000256" key="2">
    <source>
        <dbReference type="ARBA" id="ARBA00023125"/>
    </source>
</evidence>
<dbReference type="InterPro" id="IPR014757">
    <property type="entry name" value="Tscrpt_reg_IclR_C"/>
</dbReference>
<evidence type="ECO:0000313" key="9">
    <source>
        <dbReference type="Proteomes" id="UP001300383"/>
    </source>
</evidence>
<dbReference type="Pfam" id="PF01614">
    <property type="entry name" value="IclR_C"/>
    <property type="match status" value="1"/>
</dbReference>
<evidence type="ECO:0000256" key="1">
    <source>
        <dbReference type="ARBA" id="ARBA00023015"/>
    </source>
</evidence>
<name>A0AAP4EWQ4_9FIRM</name>
<keyword evidence="2" id="KW-0238">DNA-binding</keyword>
<accession>A0AAP4EWQ4</accession>
<dbReference type="EMBL" id="JASGBQ010000004">
    <property type="protein sequence ID" value="MDI9241734.1"/>
    <property type="molecule type" value="Genomic_DNA"/>
</dbReference>
<dbReference type="PROSITE" id="PS51077">
    <property type="entry name" value="HTH_ICLR"/>
    <property type="match status" value="1"/>
</dbReference>
<dbReference type="InterPro" id="IPR005471">
    <property type="entry name" value="Tscrpt_reg_IclR_N"/>
</dbReference>
<reference evidence="8 9" key="1">
    <citation type="submission" date="2023-05" db="EMBL/GenBank/DDBJ databases">
        <title>[ruminococcus] sp. nov., isolated from a pig farm feces dump.</title>
        <authorList>
            <person name="Chang Y.-H."/>
        </authorList>
    </citation>
    <scope>NUCLEOTIDE SEQUENCE [LARGE SCALE GENOMIC DNA]</scope>
    <source>
        <strain evidence="8 9">YH-rum2234</strain>
    </source>
</reference>
<gene>
    <name evidence="8" type="ORF">QJ036_04470</name>
</gene>
<comment type="function">
    <text evidence="4">May be an activator protein for the gylABX operon.</text>
</comment>
<dbReference type="SMART" id="SM00346">
    <property type="entry name" value="HTH_ICLR"/>
    <property type="match status" value="1"/>
</dbReference>
<dbReference type="Gene3D" id="1.10.10.10">
    <property type="entry name" value="Winged helix-like DNA-binding domain superfamily/Winged helix DNA-binding domain"/>
    <property type="match status" value="1"/>
</dbReference>
<evidence type="ECO:0000256" key="4">
    <source>
        <dbReference type="ARBA" id="ARBA00058938"/>
    </source>
</evidence>
<dbReference type="RefSeq" id="WP_283230244.1">
    <property type="nucleotide sequence ID" value="NZ_JASGBQ010000004.1"/>
</dbReference>
<evidence type="ECO:0000259" key="6">
    <source>
        <dbReference type="PROSITE" id="PS51077"/>
    </source>
</evidence>
<dbReference type="FunFam" id="1.10.10.10:FF:000056">
    <property type="entry name" value="IclR family transcriptional regulator"/>
    <property type="match status" value="1"/>
</dbReference>
<evidence type="ECO:0000313" key="8">
    <source>
        <dbReference type="EMBL" id="MDI9241734.1"/>
    </source>
</evidence>
<evidence type="ECO:0000259" key="7">
    <source>
        <dbReference type="PROSITE" id="PS51078"/>
    </source>
</evidence>
<dbReference type="SUPFAM" id="SSF46785">
    <property type="entry name" value="Winged helix' DNA-binding domain"/>
    <property type="match status" value="1"/>
</dbReference>
<comment type="caution">
    <text evidence="8">The sequence shown here is derived from an EMBL/GenBank/DDBJ whole genome shotgun (WGS) entry which is preliminary data.</text>
</comment>
<dbReference type="Proteomes" id="UP001300383">
    <property type="component" value="Unassembled WGS sequence"/>
</dbReference>
<dbReference type="PANTHER" id="PTHR30136">
    <property type="entry name" value="HELIX-TURN-HELIX TRANSCRIPTIONAL REGULATOR, ICLR FAMILY"/>
    <property type="match status" value="1"/>
</dbReference>
<dbReference type="AlphaFoldDB" id="A0AAP4EWQ4"/>
<evidence type="ECO:0000256" key="5">
    <source>
        <dbReference type="ARBA" id="ARBA00070406"/>
    </source>
</evidence>
<dbReference type="Gene3D" id="3.30.450.40">
    <property type="match status" value="1"/>
</dbReference>
<dbReference type="PROSITE" id="PS51078">
    <property type="entry name" value="ICLR_ED"/>
    <property type="match status" value="1"/>
</dbReference>
<dbReference type="SUPFAM" id="SSF55781">
    <property type="entry name" value="GAF domain-like"/>
    <property type="match status" value="1"/>
</dbReference>
<keyword evidence="9" id="KW-1185">Reference proteome</keyword>
<dbReference type="InterPro" id="IPR050707">
    <property type="entry name" value="HTH_MetabolicPath_Reg"/>
</dbReference>